<dbReference type="AlphaFoldDB" id="A0ABD3M664"/>
<evidence type="ECO:0000259" key="8">
    <source>
        <dbReference type="Pfam" id="PF09335"/>
    </source>
</evidence>
<organism evidence="9 10">
    <name type="scientific">Discostella pseudostelligera</name>
    <dbReference type="NCBI Taxonomy" id="259834"/>
    <lineage>
        <taxon>Eukaryota</taxon>
        <taxon>Sar</taxon>
        <taxon>Stramenopiles</taxon>
        <taxon>Ochrophyta</taxon>
        <taxon>Bacillariophyta</taxon>
        <taxon>Coscinodiscophyceae</taxon>
        <taxon>Thalassiosirophycidae</taxon>
        <taxon>Stephanodiscales</taxon>
        <taxon>Stephanodiscaceae</taxon>
        <taxon>Discostella</taxon>
    </lineage>
</organism>
<evidence type="ECO:0000256" key="7">
    <source>
        <dbReference type="SAM" id="SignalP"/>
    </source>
</evidence>
<keyword evidence="7" id="KW-0732">Signal</keyword>
<keyword evidence="4 6" id="KW-1133">Transmembrane helix</keyword>
<evidence type="ECO:0000313" key="9">
    <source>
        <dbReference type="EMBL" id="KAL3759511.1"/>
    </source>
</evidence>
<feature type="transmembrane region" description="Helical" evidence="6">
    <location>
        <begin position="353"/>
        <end position="378"/>
    </location>
</feature>
<dbReference type="PANTHER" id="PTHR12677:SF59">
    <property type="entry name" value="GOLGI APPARATUS MEMBRANE PROTEIN TVP38-RELATED"/>
    <property type="match status" value="1"/>
</dbReference>
<evidence type="ECO:0000256" key="4">
    <source>
        <dbReference type="ARBA" id="ARBA00022989"/>
    </source>
</evidence>
<proteinExistence type="predicted"/>
<sequence length="384" mass="42738">MITTARSNGSFPTRWVMLVATAILLLFQCTLHHAHAASSQSPSASSATRKRHIKIIQYQQQQQHHDQQQIGVPWTGRHRQRQILRRQWQYHTHPFHTATLAQHSYNTVSVLEQLRGGGRGGSTASSSSSTIIDSPPRKMAFTKISKISSLAVTSILILILSIQHWDTIQQTFSTLFDTTKFRNTILQTLNDIASMGHVGLALYTLIFIFWEVCGLPTSVVETAAGMAFGFRKAFLGSFIGKSCGSSLAFILGRTLFSDMVRTKLEDIEAFGLIERGVEHHPVRSAFIVRYSVLPQIVKNFGISMTKPVSYPTFLLTIIVHGLPFSLLWAALGYDSSVRLRASHLGEVVPKNYVLNGLLVFVTVFGFVVSPAITGWWLADLRKEA</sequence>
<dbReference type="PANTHER" id="PTHR12677">
    <property type="entry name" value="GOLGI APPARATUS MEMBRANE PROTEIN TVP38-RELATED"/>
    <property type="match status" value="1"/>
</dbReference>
<feature type="transmembrane region" description="Helical" evidence="6">
    <location>
        <begin position="313"/>
        <end position="333"/>
    </location>
</feature>
<reference evidence="9 10" key="1">
    <citation type="submission" date="2024-10" db="EMBL/GenBank/DDBJ databases">
        <title>Updated reference genomes for cyclostephanoid diatoms.</title>
        <authorList>
            <person name="Roberts W.R."/>
            <person name="Alverson A.J."/>
        </authorList>
    </citation>
    <scope>NUCLEOTIDE SEQUENCE [LARGE SCALE GENOMIC DNA]</scope>
    <source>
        <strain evidence="9 10">AJA232-27</strain>
    </source>
</reference>
<keyword evidence="10" id="KW-1185">Reference proteome</keyword>
<dbReference type="Pfam" id="PF09335">
    <property type="entry name" value="VTT_dom"/>
    <property type="match status" value="1"/>
</dbReference>
<evidence type="ECO:0000256" key="5">
    <source>
        <dbReference type="ARBA" id="ARBA00023136"/>
    </source>
</evidence>
<accession>A0ABD3M664</accession>
<dbReference type="GO" id="GO:0005886">
    <property type="term" value="C:plasma membrane"/>
    <property type="evidence" value="ECO:0007669"/>
    <property type="project" value="UniProtKB-SubCell"/>
</dbReference>
<name>A0ABD3M664_9STRA</name>
<feature type="chain" id="PRO_5044882760" description="VTT domain-containing protein" evidence="7">
    <location>
        <begin position="37"/>
        <end position="384"/>
    </location>
</feature>
<evidence type="ECO:0000313" key="10">
    <source>
        <dbReference type="Proteomes" id="UP001530293"/>
    </source>
</evidence>
<evidence type="ECO:0000256" key="3">
    <source>
        <dbReference type="ARBA" id="ARBA00022692"/>
    </source>
</evidence>
<feature type="transmembrane region" description="Helical" evidence="6">
    <location>
        <begin position="189"/>
        <end position="210"/>
    </location>
</feature>
<feature type="transmembrane region" description="Helical" evidence="6">
    <location>
        <begin position="147"/>
        <end position="168"/>
    </location>
</feature>
<dbReference type="EMBL" id="JALLBG020000200">
    <property type="protein sequence ID" value="KAL3759511.1"/>
    <property type="molecule type" value="Genomic_DNA"/>
</dbReference>
<feature type="transmembrane region" description="Helical" evidence="6">
    <location>
        <begin position="230"/>
        <end position="251"/>
    </location>
</feature>
<evidence type="ECO:0000256" key="2">
    <source>
        <dbReference type="ARBA" id="ARBA00022475"/>
    </source>
</evidence>
<dbReference type="Proteomes" id="UP001530293">
    <property type="component" value="Unassembled WGS sequence"/>
</dbReference>
<dbReference type="InterPro" id="IPR032816">
    <property type="entry name" value="VTT_dom"/>
</dbReference>
<comment type="subcellular location">
    <subcellularLocation>
        <location evidence="1">Cell membrane</location>
        <topology evidence="1">Multi-pass membrane protein</topology>
    </subcellularLocation>
</comment>
<protein>
    <recommendedName>
        <fullName evidence="8">VTT domain-containing protein</fullName>
    </recommendedName>
</protein>
<keyword evidence="5 6" id="KW-0472">Membrane</keyword>
<evidence type="ECO:0000256" key="1">
    <source>
        <dbReference type="ARBA" id="ARBA00004651"/>
    </source>
</evidence>
<keyword evidence="2" id="KW-1003">Cell membrane</keyword>
<feature type="signal peptide" evidence="7">
    <location>
        <begin position="1"/>
        <end position="36"/>
    </location>
</feature>
<keyword evidence="3 6" id="KW-0812">Transmembrane</keyword>
<gene>
    <name evidence="9" type="ORF">ACHAWU_000810</name>
</gene>
<feature type="domain" description="VTT" evidence="8">
    <location>
        <begin position="215"/>
        <end position="333"/>
    </location>
</feature>
<comment type="caution">
    <text evidence="9">The sequence shown here is derived from an EMBL/GenBank/DDBJ whole genome shotgun (WGS) entry which is preliminary data.</text>
</comment>
<dbReference type="InterPro" id="IPR015414">
    <property type="entry name" value="TMEM64"/>
</dbReference>
<evidence type="ECO:0000256" key="6">
    <source>
        <dbReference type="SAM" id="Phobius"/>
    </source>
</evidence>